<sequence>MIIEENLFQREILCQRGEEQTFESKSLKSFIRLLNHHGLKKIRPGNSSVCSPGNKIMICRNCNFQRGKPWLENIKTQGNQVMHIFPATSVTPPKRKKKMAPTRHSPRTHHEDGGKEAEQKAQETGKNDWGPNATQAFEFSVPQPMGSAREV</sequence>
<gene>
    <name evidence="7" type="ORF">MDA_GLEAN10002088</name>
</gene>
<feature type="domain" description="HSF-type DNA-binding" evidence="6">
    <location>
        <begin position="2"/>
        <end position="76"/>
    </location>
</feature>
<dbReference type="AlphaFoldDB" id="L5MJL3"/>
<evidence type="ECO:0000259" key="6">
    <source>
        <dbReference type="Pfam" id="PF00447"/>
    </source>
</evidence>
<evidence type="ECO:0000256" key="3">
    <source>
        <dbReference type="ARBA" id="ARBA00023125"/>
    </source>
</evidence>
<dbReference type="InterPro" id="IPR036390">
    <property type="entry name" value="WH_DNA-bd_sf"/>
</dbReference>
<evidence type="ECO:0000313" key="8">
    <source>
        <dbReference type="Proteomes" id="UP000010556"/>
    </source>
</evidence>
<feature type="region of interest" description="Disordered" evidence="5">
    <location>
        <begin position="86"/>
        <end position="151"/>
    </location>
</feature>
<dbReference type="Proteomes" id="UP000010556">
    <property type="component" value="Unassembled WGS sequence"/>
</dbReference>
<comment type="similarity">
    <text evidence="2">Belongs to the HSF family.</text>
</comment>
<dbReference type="GO" id="GO:0005634">
    <property type="term" value="C:nucleus"/>
    <property type="evidence" value="ECO:0007669"/>
    <property type="project" value="UniProtKB-SubCell"/>
</dbReference>
<reference evidence="8" key="1">
    <citation type="journal article" date="2013" name="Science">
        <title>Comparative analysis of bat genomes provides insight into the evolution of flight and immunity.</title>
        <authorList>
            <person name="Zhang G."/>
            <person name="Cowled C."/>
            <person name="Shi Z."/>
            <person name="Huang Z."/>
            <person name="Bishop-Lilly K.A."/>
            <person name="Fang X."/>
            <person name="Wynne J.W."/>
            <person name="Xiong Z."/>
            <person name="Baker M.L."/>
            <person name="Zhao W."/>
            <person name="Tachedjian M."/>
            <person name="Zhu Y."/>
            <person name="Zhou P."/>
            <person name="Jiang X."/>
            <person name="Ng J."/>
            <person name="Yang L."/>
            <person name="Wu L."/>
            <person name="Xiao J."/>
            <person name="Feng Y."/>
            <person name="Chen Y."/>
            <person name="Sun X."/>
            <person name="Zhang Y."/>
            <person name="Marsh G.A."/>
            <person name="Crameri G."/>
            <person name="Broder C.C."/>
            <person name="Frey K.G."/>
            <person name="Wang L.F."/>
            <person name="Wang J."/>
        </authorList>
    </citation>
    <scope>NUCLEOTIDE SEQUENCE [LARGE SCALE GENOMIC DNA]</scope>
</reference>
<dbReference type="Gene3D" id="1.10.10.10">
    <property type="entry name" value="Winged helix-like DNA-binding domain superfamily/Winged helix DNA-binding domain"/>
    <property type="match status" value="1"/>
</dbReference>
<evidence type="ECO:0000313" key="7">
    <source>
        <dbReference type="EMBL" id="ELK37938.1"/>
    </source>
</evidence>
<feature type="compositionally biased region" description="Basic residues" evidence="5">
    <location>
        <begin position="93"/>
        <end position="107"/>
    </location>
</feature>
<evidence type="ECO:0000256" key="2">
    <source>
        <dbReference type="ARBA" id="ARBA00006403"/>
    </source>
</evidence>
<evidence type="ECO:0000256" key="1">
    <source>
        <dbReference type="ARBA" id="ARBA00004123"/>
    </source>
</evidence>
<dbReference type="InterPro" id="IPR000232">
    <property type="entry name" value="HSF_DNA-bd"/>
</dbReference>
<dbReference type="SUPFAM" id="SSF46785">
    <property type="entry name" value="Winged helix' DNA-binding domain"/>
    <property type="match status" value="1"/>
</dbReference>
<protein>
    <recommendedName>
        <fullName evidence="6">HSF-type DNA-binding domain-containing protein</fullName>
    </recommendedName>
</protein>
<organism evidence="7 8">
    <name type="scientific">Myotis davidii</name>
    <name type="common">David's myotis</name>
    <dbReference type="NCBI Taxonomy" id="225400"/>
    <lineage>
        <taxon>Eukaryota</taxon>
        <taxon>Metazoa</taxon>
        <taxon>Chordata</taxon>
        <taxon>Craniata</taxon>
        <taxon>Vertebrata</taxon>
        <taxon>Euteleostomi</taxon>
        <taxon>Mammalia</taxon>
        <taxon>Eutheria</taxon>
        <taxon>Laurasiatheria</taxon>
        <taxon>Chiroptera</taxon>
        <taxon>Yangochiroptera</taxon>
        <taxon>Vespertilionidae</taxon>
        <taxon>Myotis</taxon>
    </lineage>
</organism>
<name>L5MJL3_MYODS</name>
<dbReference type="InterPro" id="IPR036388">
    <property type="entry name" value="WH-like_DNA-bd_sf"/>
</dbReference>
<dbReference type="GO" id="GO:0043565">
    <property type="term" value="F:sequence-specific DNA binding"/>
    <property type="evidence" value="ECO:0007669"/>
    <property type="project" value="InterPro"/>
</dbReference>
<keyword evidence="8" id="KW-1185">Reference proteome</keyword>
<comment type="subcellular location">
    <subcellularLocation>
        <location evidence="1">Nucleus</location>
    </subcellularLocation>
</comment>
<evidence type="ECO:0000256" key="5">
    <source>
        <dbReference type="SAM" id="MobiDB-lite"/>
    </source>
</evidence>
<evidence type="ECO:0000256" key="4">
    <source>
        <dbReference type="ARBA" id="ARBA00023242"/>
    </source>
</evidence>
<dbReference type="Pfam" id="PF00447">
    <property type="entry name" value="HSF_DNA-bind"/>
    <property type="match status" value="1"/>
</dbReference>
<proteinExistence type="inferred from homology"/>
<keyword evidence="3" id="KW-0238">DNA-binding</keyword>
<keyword evidence="4" id="KW-0539">Nucleus</keyword>
<accession>L5MJL3</accession>
<dbReference type="GO" id="GO:0003700">
    <property type="term" value="F:DNA-binding transcription factor activity"/>
    <property type="evidence" value="ECO:0007669"/>
    <property type="project" value="InterPro"/>
</dbReference>
<dbReference type="EMBL" id="KB099778">
    <property type="protein sequence ID" value="ELK37938.1"/>
    <property type="molecule type" value="Genomic_DNA"/>
</dbReference>
<feature type="compositionally biased region" description="Basic and acidic residues" evidence="5">
    <location>
        <begin position="108"/>
        <end position="126"/>
    </location>
</feature>